<evidence type="ECO:0000313" key="3">
    <source>
        <dbReference type="RefSeq" id="XP_021293323.1"/>
    </source>
</evidence>
<dbReference type="RefSeq" id="XP_021293323.1">
    <property type="nucleotide sequence ID" value="XM_021437648.1"/>
</dbReference>
<evidence type="ECO:0000256" key="1">
    <source>
        <dbReference type="SAM" id="SignalP"/>
    </source>
</evidence>
<dbReference type="PROSITE" id="PS51257">
    <property type="entry name" value="PROKAR_LIPOPROTEIN"/>
    <property type="match status" value="1"/>
</dbReference>
<accession>A0A6J1B245</accession>
<dbReference type="GeneID" id="110423431"/>
<reference evidence="3" key="1">
    <citation type="submission" date="2025-08" db="UniProtKB">
        <authorList>
            <consortium name="RefSeq"/>
        </authorList>
    </citation>
    <scope>IDENTIFICATION</scope>
    <source>
        <tissue evidence="3">Leaf</tissue>
    </source>
</reference>
<dbReference type="Proteomes" id="UP000504621">
    <property type="component" value="Unplaced"/>
</dbReference>
<protein>
    <submittedName>
        <fullName evidence="3">Defensin-like protein 263</fullName>
    </submittedName>
</protein>
<feature type="chain" id="PRO_5027023273" evidence="1">
    <location>
        <begin position="22"/>
        <end position="110"/>
    </location>
</feature>
<dbReference type="AlphaFoldDB" id="A0A6J1B245"/>
<keyword evidence="1" id="KW-0732">Signal</keyword>
<dbReference type="OrthoDB" id="1000999at2759"/>
<organism evidence="2 3">
    <name type="scientific">Herrania umbratica</name>
    <dbReference type="NCBI Taxonomy" id="108875"/>
    <lineage>
        <taxon>Eukaryota</taxon>
        <taxon>Viridiplantae</taxon>
        <taxon>Streptophyta</taxon>
        <taxon>Embryophyta</taxon>
        <taxon>Tracheophyta</taxon>
        <taxon>Spermatophyta</taxon>
        <taxon>Magnoliopsida</taxon>
        <taxon>eudicotyledons</taxon>
        <taxon>Gunneridae</taxon>
        <taxon>Pentapetalae</taxon>
        <taxon>rosids</taxon>
        <taxon>malvids</taxon>
        <taxon>Malvales</taxon>
        <taxon>Malvaceae</taxon>
        <taxon>Byttnerioideae</taxon>
        <taxon>Herrania</taxon>
    </lineage>
</organism>
<keyword evidence="2" id="KW-1185">Reference proteome</keyword>
<proteinExistence type="predicted"/>
<feature type="signal peptide" evidence="1">
    <location>
        <begin position="1"/>
        <end position="21"/>
    </location>
</feature>
<name>A0A6J1B245_9ROSI</name>
<sequence>MRKASFGVASLLVIIMTVASCVSNSAAQFEADGKCSRDIECVFECKHGGFCDLKTGRCSCLPAQEQAAAAAKNVVSIVDANCRRDPDCAKVCPRGCKITNCLNGTCFCEC</sequence>
<gene>
    <name evidence="3" type="primary">LOC110423431</name>
</gene>
<evidence type="ECO:0000313" key="2">
    <source>
        <dbReference type="Proteomes" id="UP000504621"/>
    </source>
</evidence>